<evidence type="ECO:0000259" key="3">
    <source>
        <dbReference type="SMART" id="SM00278"/>
    </source>
</evidence>
<evidence type="ECO:0000313" key="4">
    <source>
        <dbReference type="EMBL" id="TFI02686.1"/>
    </source>
</evidence>
<feature type="region of interest" description="Disordered" evidence="1">
    <location>
        <begin position="25"/>
        <end position="79"/>
    </location>
</feature>
<feature type="compositionally biased region" description="Gly residues" evidence="1">
    <location>
        <begin position="334"/>
        <end position="358"/>
    </location>
</feature>
<feature type="compositionally biased region" description="Low complexity" evidence="1">
    <location>
        <begin position="213"/>
        <end position="230"/>
    </location>
</feature>
<keyword evidence="4" id="KW-0238">DNA-binding</keyword>
<dbReference type="SUPFAM" id="SSF47781">
    <property type="entry name" value="RuvA domain 2-like"/>
    <property type="match status" value="1"/>
</dbReference>
<dbReference type="InterPro" id="IPR019554">
    <property type="entry name" value="Soluble_ligand-bd"/>
</dbReference>
<evidence type="ECO:0000313" key="5">
    <source>
        <dbReference type="Proteomes" id="UP000298017"/>
    </source>
</evidence>
<comment type="caution">
    <text evidence="4">The sequence shown here is derived from an EMBL/GenBank/DDBJ whole genome shotgun (WGS) entry which is preliminary data.</text>
</comment>
<dbReference type="PANTHER" id="PTHR21180">
    <property type="entry name" value="ENDONUCLEASE/EXONUCLEASE/PHOSPHATASE FAMILY DOMAIN-CONTAINING PROTEIN 1"/>
    <property type="match status" value="1"/>
</dbReference>
<feature type="transmembrane region" description="Helical" evidence="2">
    <location>
        <begin position="159"/>
        <end position="179"/>
    </location>
</feature>
<dbReference type="Pfam" id="PF12836">
    <property type="entry name" value="HHH_3"/>
    <property type="match status" value="1"/>
</dbReference>
<gene>
    <name evidence="4" type="ORF">E4P33_03640</name>
</gene>
<dbReference type="RefSeq" id="WP_121566179.1">
    <property type="nucleotide sequence ID" value="NZ_CP108802.1"/>
</dbReference>
<dbReference type="Gene3D" id="3.10.560.10">
    <property type="entry name" value="Outer membrane lipoprotein wza domain like"/>
    <property type="match status" value="1"/>
</dbReference>
<keyword evidence="5" id="KW-1185">Reference proteome</keyword>
<dbReference type="InterPro" id="IPR003583">
    <property type="entry name" value="Hlx-hairpin-Hlx_DNA-bd_motif"/>
</dbReference>
<dbReference type="GO" id="GO:0003677">
    <property type="term" value="F:DNA binding"/>
    <property type="evidence" value="ECO:0007669"/>
    <property type="project" value="UniProtKB-KW"/>
</dbReference>
<feature type="region of interest" description="Disordered" evidence="1">
    <location>
        <begin position="188"/>
        <end position="246"/>
    </location>
</feature>
<dbReference type="GO" id="GO:0015627">
    <property type="term" value="C:type II protein secretion system complex"/>
    <property type="evidence" value="ECO:0007669"/>
    <property type="project" value="TreeGrafter"/>
</dbReference>
<evidence type="ECO:0000256" key="1">
    <source>
        <dbReference type="SAM" id="MobiDB-lite"/>
    </source>
</evidence>
<dbReference type="GO" id="GO:0015628">
    <property type="term" value="P:protein secretion by the type II secretion system"/>
    <property type="evidence" value="ECO:0007669"/>
    <property type="project" value="TreeGrafter"/>
</dbReference>
<accession>A0AAX2SG23</accession>
<sequence>MSGIEFRGRRRFRDSDATERLSALLREERTGGGSHAATGRPVSGPAQNGSGVRGAAVFPGGRVTDGHEERADSEFGRSDLRAADLYAPDSHASDSYVSDPPGDVPGVPVPGVPHAGAPEASIPAIPETGSVDDPALWPEPGGSRHREDVTVRRRLSRPALVLLCVVLLVALGAGCVSLLNGAPEDDEVVTTAGASPDGGSSGDGSLDGEGRLRPAGAGASPRASSEPSGRPGSGPGGASGAAGAASGAPGGVVTVHVVGEVKDPSVVTLSPGARVMDAVQAAGGFAPGAVKDRINLAEPVVDGAQIVIPNRSNVDEVLAAGAAPGAGARSAGPTAGGSAAGGTSPGGSAGAGAPGQGGSASERTSGTGDQRAPGTGSGALVDLNTASQAELEELPKVGPVLAQRIVEFRTQHGPFTAPQQLDDVSGVGPAMLEALLPLVTV</sequence>
<feature type="region of interest" description="Disordered" evidence="1">
    <location>
        <begin position="324"/>
        <end position="380"/>
    </location>
</feature>
<evidence type="ECO:0000256" key="2">
    <source>
        <dbReference type="SAM" id="Phobius"/>
    </source>
</evidence>
<keyword evidence="2" id="KW-0812">Transmembrane</keyword>
<proteinExistence type="predicted"/>
<reference evidence="4 5" key="1">
    <citation type="submission" date="2019-03" db="EMBL/GenBank/DDBJ databases">
        <title>Genome Sequencing and Assembly of Various Microbes Isolated from Alder Root Nodule.</title>
        <authorList>
            <person name="Swanson E."/>
            <person name="Sevigny J.L."/>
            <person name="Pesce C."/>
            <person name="Davis I."/>
            <person name="Kleiner V."/>
            <person name="Tisa L."/>
        </authorList>
    </citation>
    <scope>NUCLEOTIDE SEQUENCE [LARGE SCALE GENOMIC DNA]</scope>
    <source>
        <strain evidence="4 5">4R-31</strain>
    </source>
</reference>
<keyword evidence="2" id="KW-1133">Transmembrane helix</keyword>
<feature type="domain" description="Helix-hairpin-helix DNA-binding motif class 1" evidence="3">
    <location>
        <begin position="389"/>
        <end position="408"/>
    </location>
</feature>
<dbReference type="EMBL" id="SPNK01000002">
    <property type="protein sequence ID" value="TFI02686.1"/>
    <property type="molecule type" value="Genomic_DNA"/>
</dbReference>
<dbReference type="InterPro" id="IPR010994">
    <property type="entry name" value="RuvA_2-like"/>
</dbReference>
<dbReference type="Pfam" id="PF10531">
    <property type="entry name" value="SLBB"/>
    <property type="match status" value="1"/>
</dbReference>
<dbReference type="PANTHER" id="PTHR21180:SF32">
    <property type="entry name" value="ENDONUCLEASE_EXONUCLEASE_PHOSPHATASE FAMILY DOMAIN-CONTAINING PROTEIN 1"/>
    <property type="match status" value="1"/>
</dbReference>
<feature type="compositionally biased region" description="Low complexity" evidence="1">
    <location>
        <begin position="324"/>
        <end position="333"/>
    </location>
</feature>
<protein>
    <submittedName>
        <fullName evidence="4">ComEA family DNA-binding protein</fullName>
    </submittedName>
</protein>
<organism evidence="4 5">
    <name type="scientific">Kocuria rhizophila</name>
    <dbReference type="NCBI Taxonomy" id="72000"/>
    <lineage>
        <taxon>Bacteria</taxon>
        <taxon>Bacillati</taxon>
        <taxon>Actinomycetota</taxon>
        <taxon>Actinomycetes</taxon>
        <taxon>Micrococcales</taxon>
        <taxon>Micrococcaceae</taxon>
        <taxon>Kocuria</taxon>
    </lineage>
</organism>
<feature type="compositionally biased region" description="Basic and acidic residues" evidence="1">
    <location>
        <begin position="64"/>
        <end position="79"/>
    </location>
</feature>
<dbReference type="GO" id="GO:0006281">
    <property type="term" value="P:DNA repair"/>
    <property type="evidence" value="ECO:0007669"/>
    <property type="project" value="InterPro"/>
</dbReference>
<dbReference type="SMART" id="SM00278">
    <property type="entry name" value="HhH1"/>
    <property type="match status" value="2"/>
</dbReference>
<dbReference type="Gene3D" id="1.10.150.320">
    <property type="entry name" value="Photosystem II 12 kDa extrinsic protein"/>
    <property type="match status" value="1"/>
</dbReference>
<dbReference type="InterPro" id="IPR051675">
    <property type="entry name" value="Endo/Exo/Phosphatase_dom_1"/>
</dbReference>
<feature type="domain" description="Helix-hairpin-helix DNA-binding motif class 1" evidence="3">
    <location>
        <begin position="419"/>
        <end position="438"/>
    </location>
</feature>
<keyword evidence="2" id="KW-0472">Membrane</keyword>
<dbReference type="Proteomes" id="UP000298017">
    <property type="component" value="Unassembled WGS sequence"/>
</dbReference>
<dbReference type="AlphaFoldDB" id="A0AAX2SG23"/>
<name>A0AAX2SG23_KOCRH</name>
<feature type="compositionally biased region" description="Gly residues" evidence="1">
    <location>
        <begin position="231"/>
        <end position="240"/>
    </location>
</feature>
<feature type="region of interest" description="Disordered" evidence="1">
    <location>
        <begin position="114"/>
        <end position="149"/>
    </location>
</feature>